<dbReference type="InterPro" id="IPR041698">
    <property type="entry name" value="Methyltransf_25"/>
</dbReference>
<dbReference type="Pfam" id="PF13649">
    <property type="entry name" value="Methyltransf_25"/>
    <property type="match status" value="1"/>
</dbReference>
<evidence type="ECO:0000256" key="1">
    <source>
        <dbReference type="ARBA" id="ARBA00022603"/>
    </source>
</evidence>
<dbReference type="InterPro" id="IPR029063">
    <property type="entry name" value="SAM-dependent_MTases_sf"/>
</dbReference>
<keyword evidence="3" id="KW-0949">S-adenosyl-L-methionine</keyword>
<dbReference type="GO" id="GO:0008168">
    <property type="term" value="F:methyltransferase activity"/>
    <property type="evidence" value="ECO:0007669"/>
    <property type="project" value="UniProtKB-KW"/>
</dbReference>
<name>A0ABD6BUZ4_9EURY</name>
<accession>A0ABD6BUZ4</accession>
<keyword evidence="1 5" id="KW-0489">Methyltransferase</keyword>
<reference evidence="5 6" key="1">
    <citation type="journal article" date="2019" name="Int. J. Syst. Evol. Microbiol.">
        <title>The Global Catalogue of Microorganisms (GCM) 10K type strain sequencing project: providing services to taxonomists for standard genome sequencing and annotation.</title>
        <authorList>
            <consortium name="The Broad Institute Genomics Platform"/>
            <consortium name="The Broad Institute Genome Sequencing Center for Infectious Disease"/>
            <person name="Wu L."/>
            <person name="Ma J."/>
        </authorList>
    </citation>
    <scope>NUCLEOTIDE SEQUENCE [LARGE SCALE GENOMIC DNA]</scope>
    <source>
        <strain evidence="5 6">CGMCC 1.12859</strain>
    </source>
</reference>
<dbReference type="Gene3D" id="3.40.50.150">
    <property type="entry name" value="Vaccinia Virus protein VP39"/>
    <property type="match status" value="1"/>
</dbReference>
<evidence type="ECO:0000259" key="4">
    <source>
        <dbReference type="Pfam" id="PF13649"/>
    </source>
</evidence>
<dbReference type="GO" id="GO:0032259">
    <property type="term" value="P:methylation"/>
    <property type="evidence" value="ECO:0007669"/>
    <property type="project" value="UniProtKB-KW"/>
</dbReference>
<evidence type="ECO:0000313" key="5">
    <source>
        <dbReference type="EMBL" id="MFD1567928.1"/>
    </source>
</evidence>
<protein>
    <submittedName>
        <fullName evidence="5">Class I SAM-dependent methyltransferase</fullName>
        <ecNumber evidence="5">2.1.-.-</ecNumber>
    </submittedName>
</protein>
<evidence type="ECO:0000313" key="6">
    <source>
        <dbReference type="Proteomes" id="UP001597139"/>
    </source>
</evidence>
<keyword evidence="2 5" id="KW-0808">Transferase</keyword>
<feature type="domain" description="Methyltransferase" evidence="4">
    <location>
        <begin position="46"/>
        <end position="143"/>
    </location>
</feature>
<gene>
    <name evidence="5" type="ORF">ACFSAU_10530</name>
</gene>
<keyword evidence="6" id="KW-1185">Reference proteome</keyword>
<dbReference type="EC" id="2.1.-.-" evidence="5"/>
<dbReference type="EMBL" id="JBHUCZ010000009">
    <property type="protein sequence ID" value="MFD1567928.1"/>
    <property type="molecule type" value="Genomic_DNA"/>
</dbReference>
<dbReference type="CDD" id="cd02440">
    <property type="entry name" value="AdoMet_MTases"/>
    <property type="match status" value="1"/>
</dbReference>
<organism evidence="5 6">
    <name type="scientific">Halolamina litorea</name>
    <dbReference type="NCBI Taxonomy" id="1515593"/>
    <lineage>
        <taxon>Archaea</taxon>
        <taxon>Methanobacteriati</taxon>
        <taxon>Methanobacteriota</taxon>
        <taxon>Stenosarchaea group</taxon>
        <taxon>Halobacteria</taxon>
        <taxon>Halobacteriales</taxon>
        <taxon>Haloferacaceae</taxon>
    </lineage>
</organism>
<dbReference type="PANTHER" id="PTHR43464">
    <property type="entry name" value="METHYLTRANSFERASE"/>
    <property type="match status" value="1"/>
</dbReference>
<evidence type="ECO:0000256" key="2">
    <source>
        <dbReference type="ARBA" id="ARBA00022679"/>
    </source>
</evidence>
<sequence>MSVPLTSRPVSHVYDAAYTGVPNWDIGRPQAAFLALAESGRIRGPVLDVGCGTGELALFLARRGHEVLGIDLSRRAIEQARAKARGRRIDADFAVWDALDLGGLARAGFSFPTVVDSAMFHVLGDAERDRFVDGLAQIVPPGGHYYVLGDARRVDGDVYGISPEELRRRFTGREWEIEFSIPTAFERRWSQNPAYLVGVRRR</sequence>
<dbReference type="SUPFAM" id="SSF53335">
    <property type="entry name" value="S-adenosyl-L-methionine-dependent methyltransferases"/>
    <property type="match status" value="1"/>
</dbReference>
<dbReference type="PANTHER" id="PTHR43464:SF19">
    <property type="entry name" value="UBIQUINONE BIOSYNTHESIS O-METHYLTRANSFERASE, MITOCHONDRIAL"/>
    <property type="match status" value="1"/>
</dbReference>
<dbReference type="Proteomes" id="UP001597139">
    <property type="component" value="Unassembled WGS sequence"/>
</dbReference>
<dbReference type="RefSeq" id="WP_267646899.1">
    <property type="nucleotide sequence ID" value="NZ_JANHGR010000001.1"/>
</dbReference>
<evidence type="ECO:0000256" key="3">
    <source>
        <dbReference type="ARBA" id="ARBA00022691"/>
    </source>
</evidence>
<dbReference type="AlphaFoldDB" id="A0ABD6BUZ4"/>
<comment type="caution">
    <text evidence="5">The sequence shown here is derived from an EMBL/GenBank/DDBJ whole genome shotgun (WGS) entry which is preliminary data.</text>
</comment>
<proteinExistence type="predicted"/>